<organism evidence="2">
    <name type="scientific">bioreactor metagenome</name>
    <dbReference type="NCBI Taxonomy" id="1076179"/>
    <lineage>
        <taxon>unclassified sequences</taxon>
        <taxon>metagenomes</taxon>
        <taxon>ecological metagenomes</taxon>
    </lineage>
</organism>
<comment type="caution">
    <text evidence="2">The sequence shown here is derived from an EMBL/GenBank/DDBJ whole genome shotgun (WGS) entry which is preliminary data.</text>
</comment>
<gene>
    <name evidence="2" type="ORF">SDC9_166544</name>
</gene>
<protein>
    <submittedName>
        <fullName evidence="2">Uncharacterized protein</fullName>
    </submittedName>
</protein>
<evidence type="ECO:0000313" key="2">
    <source>
        <dbReference type="EMBL" id="MPN19178.1"/>
    </source>
</evidence>
<accession>A0A645FXB8</accession>
<keyword evidence="1" id="KW-0472">Membrane</keyword>
<feature type="transmembrane region" description="Helical" evidence="1">
    <location>
        <begin position="21"/>
        <end position="46"/>
    </location>
</feature>
<name>A0A645FXB8_9ZZZZ</name>
<feature type="transmembrane region" description="Helical" evidence="1">
    <location>
        <begin position="66"/>
        <end position="85"/>
    </location>
</feature>
<reference evidence="2" key="1">
    <citation type="submission" date="2019-08" db="EMBL/GenBank/DDBJ databases">
        <authorList>
            <person name="Kucharzyk K."/>
            <person name="Murdoch R.W."/>
            <person name="Higgins S."/>
            <person name="Loffler F."/>
        </authorList>
    </citation>
    <scope>NUCLEOTIDE SEQUENCE</scope>
</reference>
<evidence type="ECO:0000256" key="1">
    <source>
        <dbReference type="SAM" id="Phobius"/>
    </source>
</evidence>
<keyword evidence="1" id="KW-1133">Transmembrane helix</keyword>
<dbReference type="AlphaFoldDB" id="A0A645FXB8"/>
<proteinExistence type="predicted"/>
<keyword evidence="1" id="KW-0812">Transmembrane</keyword>
<dbReference type="EMBL" id="VSSQ01066686">
    <property type="protein sequence ID" value="MPN19178.1"/>
    <property type="molecule type" value="Genomic_DNA"/>
</dbReference>
<sequence length="101" mass="11274">MIGVLSISGFFISRRFHGASFYQVIGICFLITHLAGLLLLAIFVAVIQRNYYIVYSPERATAMAEIINYLFFTIIALSTAGMIAIKIMAAKKHGREVDNQK</sequence>